<dbReference type="OrthoDB" id="9427418at2759"/>
<keyword evidence="5" id="KW-0812">Transmembrane</keyword>
<comment type="caution">
    <text evidence="7">The sequence shown here is derived from an EMBL/GenBank/DDBJ whole genome shotgun (WGS) entry which is preliminary data.</text>
</comment>
<dbReference type="InterPro" id="IPR013783">
    <property type="entry name" value="Ig-like_fold"/>
</dbReference>
<dbReference type="GO" id="GO:0009897">
    <property type="term" value="C:external side of plasma membrane"/>
    <property type="evidence" value="ECO:0007669"/>
    <property type="project" value="TreeGrafter"/>
</dbReference>
<sequence length="274" mass="29559">MPTELFPSFLPLSAANGDSGDDVDPTDIVGVLQESILLPLEIPSDEEVTGIIWSSSRVLATIVPRTEGQPAIFTSNDPLYEGRVSFAEPGYSLLISNLSLEDAGPYQAQVNLRTSEFSTWERYDLRVYRRLSEPQVTVDFQISGEGSCNASLTCFVEKAGPDVTYSWMSLEDGTGSTHEGSVLSVFWRPGDKAVSYACKANNPVSSASSRPIPAGPFCADPGYPSQEAGGLLCILAKGLLLLVLLVTLAAGLWLSERRLRCEMLEMKKLGEVGS</sequence>
<feature type="transmembrane region" description="Helical" evidence="5">
    <location>
        <begin position="234"/>
        <end position="254"/>
    </location>
</feature>
<dbReference type="EMBL" id="JAGFMF010011925">
    <property type="protein sequence ID" value="KAG8509934.1"/>
    <property type="molecule type" value="Genomic_DNA"/>
</dbReference>
<evidence type="ECO:0000313" key="8">
    <source>
        <dbReference type="Proteomes" id="UP000700334"/>
    </source>
</evidence>
<dbReference type="GO" id="GO:0042110">
    <property type="term" value="P:T cell activation"/>
    <property type="evidence" value="ECO:0007669"/>
    <property type="project" value="TreeGrafter"/>
</dbReference>
<keyword evidence="8" id="KW-1185">Reference proteome</keyword>
<name>A0A8J6DIS2_GALPY</name>
<dbReference type="InterPro" id="IPR036179">
    <property type="entry name" value="Ig-like_dom_sf"/>
</dbReference>
<dbReference type="Proteomes" id="UP000700334">
    <property type="component" value="Unassembled WGS sequence"/>
</dbReference>
<evidence type="ECO:0000256" key="3">
    <source>
        <dbReference type="ARBA" id="ARBA00023136"/>
    </source>
</evidence>
<keyword evidence="2" id="KW-0732">Signal</keyword>
<dbReference type="SUPFAM" id="SSF48726">
    <property type="entry name" value="Immunoglobulin"/>
    <property type="match status" value="2"/>
</dbReference>
<evidence type="ECO:0000256" key="2">
    <source>
        <dbReference type="ARBA" id="ARBA00022729"/>
    </source>
</evidence>
<keyword evidence="4" id="KW-0325">Glycoprotein</keyword>
<evidence type="ECO:0000256" key="5">
    <source>
        <dbReference type="SAM" id="Phobius"/>
    </source>
</evidence>
<evidence type="ECO:0000256" key="4">
    <source>
        <dbReference type="ARBA" id="ARBA00023180"/>
    </source>
</evidence>
<dbReference type="Gene3D" id="2.60.40.10">
    <property type="entry name" value="Immunoglobulins"/>
    <property type="match status" value="2"/>
</dbReference>
<dbReference type="PANTHER" id="PTHR12080">
    <property type="entry name" value="SIGNALING LYMPHOCYTIC ACTIVATION MOLECULE"/>
    <property type="match status" value="1"/>
</dbReference>
<evidence type="ECO:0000256" key="1">
    <source>
        <dbReference type="ARBA" id="ARBA00004370"/>
    </source>
</evidence>
<organism evidence="7 8">
    <name type="scientific">Galemys pyrenaicus</name>
    <name type="common">Iberian desman</name>
    <name type="synonym">Pyrenean desman</name>
    <dbReference type="NCBI Taxonomy" id="202257"/>
    <lineage>
        <taxon>Eukaryota</taxon>
        <taxon>Metazoa</taxon>
        <taxon>Chordata</taxon>
        <taxon>Craniata</taxon>
        <taxon>Vertebrata</taxon>
        <taxon>Euteleostomi</taxon>
        <taxon>Mammalia</taxon>
        <taxon>Eutheria</taxon>
        <taxon>Laurasiatheria</taxon>
        <taxon>Eulipotyphla</taxon>
        <taxon>Talpidae</taxon>
        <taxon>Galemys</taxon>
    </lineage>
</organism>
<protein>
    <submittedName>
        <fullName evidence="7">SLAM family member 9</fullName>
    </submittedName>
</protein>
<dbReference type="AlphaFoldDB" id="A0A8J6DIS2"/>
<evidence type="ECO:0000313" key="7">
    <source>
        <dbReference type="EMBL" id="KAG8509934.1"/>
    </source>
</evidence>
<dbReference type="PROSITE" id="PS50835">
    <property type="entry name" value="IG_LIKE"/>
    <property type="match status" value="1"/>
</dbReference>
<accession>A0A8J6DIS2</accession>
<dbReference type="PANTHER" id="PTHR12080:SF18">
    <property type="entry name" value="SLAM FAMILY MEMBER 9"/>
    <property type="match status" value="1"/>
</dbReference>
<dbReference type="InterPro" id="IPR015631">
    <property type="entry name" value="CD2/SLAM_rcpt"/>
</dbReference>
<gene>
    <name evidence="7" type="ORF">J0S82_017452</name>
</gene>
<proteinExistence type="predicted"/>
<dbReference type="InterPro" id="IPR007110">
    <property type="entry name" value="Ig-like_dom"/>
</dbReference>
<keyword evidence="5" id="KW-1133">Transmembrane helix</keyword>
<keyword evidence="3 5" id="KW-0472">Membrane</keyword>
<dbReference type="CDD" id="cd16842">
    <property type="entry name" value="Ig_SLAM-like_N"/>
    <property type="match status" value="1"/>
</dbReference>
<comment type="subcellular location">
    <subcellularLocation>
        <location evidence="1">Membrane</location>
    </subcellularLocation>
</comment>
<feature type="domain" description="Ig-like" evidence="6">
    <location>
        <begin position="134"/>
        <end position="213"/>
    </location>
</feature>
<evidence type="ECO:0000259" key="6">
    <source>
        <dbReference type="PROSITE" id="PS50835"/>
    </source>
</evidence>
<reference evidence="7" key="1">
    <citation type="journal article" date="2021" name="Evol. Appl.">
        <title>The genome of the Pyrenean desman and the effects of bottlenecks and inbreeding on the genomic landscape of an endangered species.</title>
        <authorList>
            <person name="Escoda L."/>
            <person name="Castresana J."/>
        </authorList>
    </citation>
    <scope>NUCLEOTIDE SEQUENCE</scope>
    <source>
        <strain evidence="7">IBE-C5619</strain>
    </source>
</reference>